<name>A0ACC6UEG9_9BURK</name>
<evidence type="ECO:0000313" key="2">
    <source>
        <dbReference type="Proteomes" id="UP001558850"/>
    </source>
</evidence>
<protein>
    <submittedName>
        <fullName evidence="1">Uncharacterized protein</fullName>
    </submittedName>
</protein>
<organism evidence="1 2">
    <name type="scientific">Paraburkholderia phymatum</name>
    <dbReference type="NCBI Taxonomy" id="148447"/>
    <lineage>
        <taxon>Bacteria</taxon>
        <taxon>Pseudomonadati</taxon>
        <taxon>Pseudomonadota</taxon>
        <taxon>Betaproteobacteria</taxon>
        <taxon>Burkholderiales</taxon>
        <taxon>Burkholderiaceae</taxon>
        <taxon>Paraburkholderia</taxon>
    </lineage>
</organism>
<proteinExistence type="predicted"/>
<accession>A0ACC6UEG9</accession>
<keyword evidence="2" id="KW-1185">Reference proteome</keyword>
<evidence type="ECO:0000313" key="1">
    <source>
        <dbReference type="EMBL" id="MEX3937811.1"/>
    </source>
</evidence>
<sequence>MRIFGWRRATSTSTVFATGTESQWDKQILAARAKRHKRVAAFLQSATEQAKEDFVRTVGDLNRSLVHHATVSERLLVFIDNNVLQDVLKHEEEPRRRARFHALLALLMVAEDHYLLDIFACVSPAIVYEAGYRGVRPADVAYSQVMEALADIGLRTHSVGFNRPAELRKIFRRIRHDERQIRRALDEIRATSWKRDFTDKDLLGIRIPFAVAEDECPNVRLRHFDPNYVKFLLMHIIEKQMFRENGDQKKARRLMEDPKEKAFSVIKPHGDGVEGLGDVELISCCDLSAQTVNRTPYITMALTVDGGLQNALKRLGSVRSRATLDAGTDDVEDGVLRMMYAMRDHSRRTAKANRRVAEYGTAYEEFLNTIRCHFTRDAT</sequence>
<dbReference type="EMBL" id="JBFRCH010000073">
    <property type="protein sequence ID" value="MEX3937811.1"/>
    <property type="molecule type" value="Genomic_DNA"/>
</dbReference>
<comment type="caution">
    <text evidence="1">The sequence shown here is derived from an EMBL/GenBank/DDBJ whole genome shotgun (WGS) entry which is preliminary data.</text>
</comment>
<reference evidence="1" key="1">
    <citation type="submission" date="2024-07" db="EMBL/GenBank/DDBJ databases">
        <title>A survey of Mimosa microsymbionts across Brazilian biomes reveals a high diversity of Paraburkholderia nodulating endemic species, but also that Cupriavidus is common as a symbiont of widespread species.</title>
        <authorList>
            <person name="Rouws L."/>
            <person name="Barauna A."/>
            <person name="Beukes C."/>
            <person name="Rouws J.R.C."/>
            <person name="De Faria S.M."/>
            <person name="Gross E."/>
            <person name="Bueno Dos Reis Junior F."/>
            <person name="Simon M.F."/>
            <person name="Maluk M."/>
            <person name="Odee D.W."/>
            <person name="Kenicer G."/>
            <person name="Young J.P.W."/>
            <person name="Reis V.M."/>
            <person name="Zilli J."/>
            <person name="James E.K."/>
        </authorList>
    </citation>
    <scope>NUCLEOTIDE SEQUENCE</scope>
    <source>
        <strain evidence="1">EG181B</strain>
    </source>
</reference>
<gene>
    <name evidence="1" type="ORF">AB4Y32_39965</name>
</gene>
<dbReference type="Proteomes" id="UP001558850">
    <property type="component" value="Unassembled WGS sequence"/>
</dbReference>